<evidence type="ECO:0000313" key="2">
    <source>
        <dbReference type="Proteomes" id="UP000282060"/>
    </source>
</evidence>
<proteinExistence type="predicted"/>
<name>A0A431VV18_9GAMM</name>
<dbReference type="AlphaFoldDB" id="A0A431VV18"/>
<dbReference type="RefSeq" id="WP_126507988.1">
    <property type="nucleotide sequence ID" value="NZ_RXNV01000018.1"/>
</dbReference>
<evidence type="ECO:0000313" key="1">
    <source>
        <dbReference type="EMBL" id="RTR27010.1"/>
    </source>
</evidence>
<dbReference type="Proteomes" id="UP000282060">
    <property type="component" value="Unassembled WGS sequence"/>
</dbReference>
<dbReference type="EMBL" id="RXNV01000018">
    <property type="protein sequence ID" value="RTR27010.1"/>
    <property type="molecule type" value="Genomic_DNA"/>
</dbReference>
<reference evidence="1 2" key="1">
    <citation type="submission" date="2018-12" db="EMBL/GenBank/DDBJ databases">
        <authorList>
            <person name="Yu L."/>
        </authorList>
    </citation>
    <scope>NUCLEOTIDE SEQUENCE [LARGE SCALE GENOMIC DNA]</scope>
    <source>
        <strain evidence="1 2">HAW-EB5</strain>
    </source>
</reference>
<keyword evidence="2" id="KW-1185">Reference proteome</keyword>
<comment type="caution">
    <text evidence="1">The sequence shown here is derived from an EMBL/GenBank/DDBJ whole genome shotgun (WGS) entry which is preliminary data.</text>
</comment>
<gene>
    <name evidence="1" type="ORF">EKG39_21095</name>
</gene>
<accession>A0A431VV18</accession>
<organism evidence="1 2">
    <name type="scientific">Shewanella atlantica</name>
    <dbReference type="NCBI Taxonomy" id="271099"/>
    <lineage>
        <taxon>Bacteria</taxon>
        <taxon>Pseudomonadati</taxon>
        <taxon>Pseudomonadota</taxon>
        <taxon>Gammaproteobacteria</taxon>
        <taxon>Alteromonadales</taxon>
        <taxon>Shewanellaceae</taxon>
        <taxon>Shewanella</taxon>
    </lineage>
</organism>
<dbReference type="OrthoDB" id="9807064at2"/>
<sequence>MKLKVIIESIRNWYLGEWRAYENEPGDIVIMPGGRRYPHWTATLARVIIEFLTKHAKWGGAIVLSALLTYLLKRFLG</sequence>
<protein>
    <submittedName>
        <fullName evidence="1">Uncharacterized protein</fullName>
    </submittedName>
</protein>